<evidence type="ECO:0000259" key="1">
    <source>
        <dbReference type="PROSITE" id="PS51707"/>
    </source>
</evidence>
<dbReference type="CDD" id="cd07891">
    <property type="entry name" value="CYTH-like_CthTTM-like_1"/>
    <property type="match status" value="1"/>
</dbReference>
<dbReference type="EMBL" id="SNYI01000001">
    <property type="protein sequence ID" value="TDQ32932.1"/>
    <property type="molecule type" value="Genomic_DNA"/>
</dbReference>
<protein>
    <submittedName>
        <fullName evidence="2">CYTH domain-containing protein</fullName>
    </submittedName>
</protein>
<dbReference type="SUPFAM" id="SSF55154">
    <property type="entry name" value="CYTH-like phosphatases"/>
    <property type="match status" value="1"/>
</dbReference>
<proteinExistence type="predicted"/>
<dbReference type="PROSITE" id="PS51707">
    <property type="entry name" value="CYTH"/>
    <property type="match status" value="1"/>
</dbReference>
<dbReference type="InterPro" id="IPR023577">
    <property type="entry name" value="CYTH_domain"/>
</dbReference>
<evidence type="ECO:0000313" key="3">
    <source>
        <dbReference type="Proteomes" id="UP000295468"/>
    </source>
</evidence>
<dbReference type="OrthoDB" id="9805588at2"/>
<dbReference type="InterPro" id="IPR012042">
    <property type="entry name" value="NeuTTM/CthTTM-like"/>
</dbReference>
<dbReference type="AlphaFoldDB" id="A0A4R6TN08"/>
<name>A0A4R6TN08_9FLAO</name>
<gene>
    <name evidence="2" type="ORF">CLV82_0770</name>
</gene>
<comment type="caution">
    <text evidence="2">The sequence shown here is derived from an EMBL/GenBank/DDBJ whole genome shotgun (WGS) entry which is preliminary data.</text>
</comment>
<reference evidence="2 3" key="1">
    <citation type="submission" date="2019-03" db="EMBL/GenBank/DDBJ databases">
        <title>Genomic Encyclopedia of Archaeal and Bacterial Type Strains, Phase II (KMG-II): from individual species to whole genera.</title>
        <authorList>
            <person name="Goeker M."/>
        </authorList>
    </citation>
    <scope>NUCLEOTIDE SEQUENCE [LARGE SCALE GENOMIC DNA]</scope>
    <source>
        <strain evidence="2 3">DSM 18435</strain>
    </source>
</reference>
<dbReference type="RefSeq" id="WP_133642955.1">
    <property type="nucleotide sequence ID" value="NZ_SNYI01000001.1"/>
</dbReference>
<feature type="domain" description="CYTH" evidence="1">
    <location>
        <begin position="4"/>
        <end position="152"/>
    </location>
</feature>
<accession>A0A4R6TN08</accession>
<dbReference type="SMART" id="SM01118">
    <property type="entry name" value="CYTH"/>
    <property type="match status" value="1"/>
</dbReference>
<dbReference type="Proteomes" id="UP000295468">
    <property type="component" value="Unassembled WGS sequence"/>
</dbReference>
<dbReference type="PIRSF" id="PIRSF016487">
    <property type="entry name" value="CYTH_UCP016487"/>
    <property type="match status" value="1"/>
</dbReference>
<evidence type="ECO:0000313" key="2">
    <source>
        <dbReference type="EMBL" id="TDQ32932.1"/>
    </source>
</evidence>
<dbReference type="InterPro" id="IPR033469">
    <property type="entry name" value="CYTH-like_dom_sf"/>
</dbReference>
<dbReference type="PANTHER" id="PTHR40114:SF1">
    <property type="entry name" value="SLR0698 PROTEIN"/>
    <property type="match status" value="1"/>
</dbReference>
<dbReference type="Gene3D" id="2.40.320.10">
    <property type="entry name" value="Hypothetical Protein Pfu-838710-001"/>
    <property type="match status" value="1"/>
</dbReference>
<organism evidence="2 3">
    <name type="scientific">Zeaxanthinibacter enoshimensis</name>
    <dbReference type="NCBI Taxonomy" id="392009"/>
    <lineage>
        <taxon>Bacteria</taxon>
        <taxon>Pseudomonadati</taxon>
        <taxon>Bacteroidota</taxon>
        <taxon>Flavobacteriia</taxon>
        <taxon>Flavobacteriales</taxon>
        <taxon>Flavobacteriaceae</taxon>
        <taxon>Zeaxanthinibacter</taxon>
    </lineage>
</organism>
<sequence>MGKYQEIERKFLVVSGDYVKQATSKQQIRQGFLNTDPERTVRVRILDDSAFITVKGASSADGTSRFEWETEIHPEEGRKLLELCEDVPIEKNRYKVPVGRHIFEVDEFLGANAGLVVAEVELGAVEEAYEQPDWLGEEVTGQPAYYNSQLSKHPFKSWTS</sequence>
<keyword evidence="3" id="KW-1185">Reference proteome</keyword>
<dbReference type="PANTHER" id="PTHR40114">
    <property type="entry name" value="SLR0698 PROTEIN"/>
    <property type="match status" value="1"/>
</dbReference>
<dbReference type="Pfam" id="PF01928">
    <property type="entry name" value="CYTH"/>
    <property type="match status" value="1"/>
</dbReference>